<evidence type="ECO:0000313" key="1">
    <source>
        <dbReference type="EMBL" id="EDN95573.1"/>
    </source>
</evidence>
<sequence length="69" mass="7991">MCDDRSSKSIFFVKQSHTNLLLKYHEYFTPSTKYVSIEKAMQISIIYMYLDALLDNSQGTLCLTDGFII</sequence>
<dbReference type="AlphaFoldDB" id="A7F1I1"/>
<proteinExistence type="predicted"/>
<dbReference type="GeneID" id="5483563"/>
<keyword evidence="2" id="KW-1185">Reference proteome</keyword>
<dbReference type="Proteomes" id="UP000001312">
    <property type="component" value="Unassembled WGS sequence"/>
</dbReference>
<organism evidence="1 2">
    <name type="scientific">Sclerotinia sclerotiorum (strain ATCC 18683 / 1980 / Ss-1)</name>
    <name type="common">White mold</name>
    <name type="synonym">Whetzelinia sclerotiorum</name>
    <dbReference type="NCBI Taxonomy" id="665079"/>
    <lineage>
        <taxon>Eukaryota</taxon>
        <taxon>Fungi</taxon>
        <taxon>Dikarya</taxon>
        <taxon>Ascomycota</taxon>
        <taxon>Pezizomycotina</taxon>
        <taxon>Leotiomycetes</taxon>
        <taxon>Helotiales</taxon>
        <taxon>Sclerotiniaceae</taxon>
        <taxon>Sclerotinia</taxon>
    </lineage>
</organism>
<gene>
    <name evidence="1" type="ORF">SS1G_11451</name>
</gene>
<protein>
    <submittedName>
        <fullName evidence="1">Uncharacterized protein</fullName>
    </submittedName>
</protein>
<name>A7F1I1_SCLS1</name>
<evidence type="ECO:0000313" key="2">
    <source>
        <dbReference type="Proteomes" id="UP000001312"/>
    </source>
</evidence>
<accession>A7F1I1</accession>
<dbReference type="EMBL" id="CH476638">
    <property type="protein sequence ID" value="EDN95573.1"/>
    <property type="molecule type" value="Genomic_DNA"/>
</dbReference>
<dbReference type="InParanoid" id="A7F1I1"/>
<reference evidence="2" key="1">
    <citation type="journal article" date="2011" name="PLoS Genet.">
        <title>Genomic analysis of the necrotrophic fungal pathogens Sclerotinia sclerotiorum and Botrytis cinerea.</title>
        <authorList>
            <person name="Amselem J."/>
            <person name="Cuomo C.A."/>
            <person name="van Kan J.A."/>
            <person name="Viaud M."/>
            <person name="Benito E.P."/>
            <person name="Couloux A."/>
            <person name="Coutinho P.M."/>
            <person name="de Vries R.P."/>
            <person name="Dyer P.S."/>
            <person name="Fillinger S."/>
            <person name="Fournier E."/>
            <person name="Gout L."/>
            <person name="Hahn M."/>
            <person name="Kohn L."/>
            <person name="Lapalu N."/>
            <person name="Plummer K.M."/>
            <person name="Pradier J.M."/>
            <person name="Quevillon E."/>
            <person name="Sharon A."/>
            <person name="Simon A."/>
            <person name="ten Have A."/>
            <person name="Tudzynski B."/>
            <person name="Tudzynski P."/>
            <person name="Wincker P."/>
            <person name="Andrew M."/>
            <person name="Anthouard V."/>
            <person name="Beever R.E."/>
            <person name="Beffa R."/>
            <person name="Benoit I."/>
            <person name="Bouzid O."/>
            <person name="Brault B."/>
            <person name="Chen Z."/>
            <person name="Choquer M."/>
            <person name="Collemare J."/>
            <person name="Cotton P."/>
            <person name="Danchin E.G."/>
            <person name="Da Silva C."/>
            <person name="Gautier A."/>
            <person name="Giraud C."/>
            <person name="Giraud T."/>
            <person name="Gonzalez C."/>
            <person name="Grossetete S."/>
            <person name="Guldener U."/>
            <person name="Henrissat B."/>
            <person name="Howlett B.J."/>
            <person name="Kodira C."/>
            <person name="Kretschmer M."/>
            <person name="Lappartient A."/>
            <person name="Leroch M."/>
            <person name="Levis C."/>
            <person name="Mauceli E."/>
            <person name="Neuveglise C."/>
            <person name="Oeser B."/>
            <person name="Pearson M."/>
            <person name="Poulain J."/>
            <person name="Poussereau N."/>
            <person name="Quesneville H."/>
            <person name="Rascle C."/>
            <person name="Schumacher J."/>
            <person name="Segurens B."/>
            <person name="Sexton A."/>
            <person name="Silva E."/>
            <person name="Sirven C."/>
            <person name="Soanes D.M."/>
            <person name="Talbot N.J."/>
            <person name="Templeton M."/>
            <person name="Yandava C."/>
            <person name="Yarden O."/>
            <person name="Zeng Q."/>
            <person name="Rollins J.A."/>
            <person name="Lebrun M.H."/>
            <person name="Dickman M."/>
        </authorList>
    </citation>
    <scope>NUCLEOTIDE SEQUENCE [LARGE SCALE GENOMIC DNA]</scope>
    <source>
        <strain evidence="2">ATCC 18683 / 1980 / Ss-1</strain>
    </source>
</reference>
<dbReference type="RefSeq" id="XP_001587459.1">
    <property type="nucleotide sequence ID" value="XM_001587409.1"/>
</dbReference>
<dbReference type="KEGG" id="ssl:SS1G_11451"/>